<dbReference type="Gene3D" id="3.40.50.720">
    <property type="entry name" value="NAD(P)-binding Rossmann-like Domain"/>
    <property type="match status" value="1"/>
</dbReference>
<dbReference type="OrthoDB" id="1731983at2759"/>
<dbReference type="PANTHER" id="PTHR32487">
    <property type="entry name" value="3-OXO-DELTA(4,5)-STEROID 5-BETA-REDUCTASE"/>
    <property type="match status" value="1"/>
</dbReference>
<organism evidence="2 3">
    <name type="scientific">Didymella rabiei</name>
    <name type="common">Chickpea ascochyta blight fungus</name>
    <name type="synonym">Mycosphaerella rabiei</name>
    <dbReference type="NCBI Taxonomy" id="5454"/>
    <lineage>
        <taxon>Eukaryota</taxon>
        <taxon>Fungi</taxon>
        <taxon>Dikarya</taxon>
        <taxon>Ascomycota</taxon>
        <taxon>Pezizomycotina</taxon>
        <taxon>Dothideomycetes</taxon>
        <taxon>Pleosporomycetidae</taxon>
        <taxon>Pleosporales</taxon>
        <taxon>Pleosporineae</taxon>
        <taxon>Didymellaceae</taxon>
        <taxon>Ascochyta</taxon>
    </lineage>
</organism>
<dbReference type="Proteomes" id="UP000076837">
    <property type="component" value="Unassembled WGS sequence"/>
</dbReference>
<sequence>MSSSQYPLRQSGIYRNLPTFDPSLKDLRALVLGATGISGFHTIRALLDSPRRWSRVYAVSRSPLSKKLLSLLTEEQRSRIKHVSVDMTSPAHDIAQAFRDANVMAEYVFYYAYLPPQSGHSAMDPKTAEELVQVNVPPFKNFLGSLPIAGIRPKRILLQTGGKNYGVHIGRVRTSIVESDPQPRHLAPNFYYPQEDMLRTFCNEHPETDWNMIRPFAVIGATEHASMNTFFSFGVYAAIQALKGEPLRFGADFQSWQFEASHSTARLTGYLSEWVVLEEKCANQSFNAQDGGLLSWDRFFHELARWYGVSEVQGPELDEKKLQTTTMAGAEDCPLGYGPPLVIRNSFTLAQWAADPSKKKAWEEIMSKSNGQLTKNPWDGDLKDFFMGDFAYLAFGTASTNKSKRYGFCGFVDTLESIFEMFQEMERLGILPQMKVDAAQPQV</sequence>
<reference evidence="2 3" key="1">
    <citation type="journal article" date="2016" name="Sci. Rep.">
        <title>Draft genome sequencing and secretome analysis of fungal phytopathogen Ascochyta rabiei provides insight into the necrotrophic effector repertoire.</title>
        <authorList>
            <person name="Verma S."/>
            <person name="Gazara R.K."/>
            <person name="Nizam S."/>
            <person name="Parween S."/>
            <person name="Chattopadhyay D."/>
            <person name="Verma P.K."/>
        </authorList>
    </citation>
    <scope>NUCLEOTIDE SEQUENCE [LARGE SCALE GENOMIC DNA]</scope>
    <source>
        <strain evidence="2 3">ArDII</strain>
    </source>
</reference>
<dbReference type="CDD" id="cd08948">
    <property type="entry name" value="5beta-POR_like_SDR_a"/>
    <property type="match status" value="1"/>
</dbReference>
<dbReference type="STRING" id="5454.A0A163CH91"/>
<accession>A0A163CH91</accession>
<name>A0A163CH91_DIDRA</name>
<keyword evidence="3" id="KW-1185">Reference proteome</keyword>
<dbReference type="InterPro" id="IPR036291">
    <property type="entry name" value="NAD(P)-bd_dom_sf"/>
</dbReference>
<evidence type="ECO:0000259" key="1">
    <source>
        <dbReference type="Pfam" id="PF22917"/>
    </source>
</evidence>
<dbReference type="EMBL" id="JYNV01000213">
    <property type="protein sequence ID" value="KZM22460.1"/>
    <property type="molecule type" value="Genomic_DNA"/>
</dbReference>
<dbReference type="PANTHER" id="PTHR32487:SF29">
    <property type="entry name" value="NAD-DEPENDENT EPIMERASE_DEHYDRATASE DOMAIN-CONTAINING PROTEIN"/>
    <property type="match status" value="1"/>
</dbReference>
<evidence type="ECO:0000313" key="2">
    <source>
        <dbReference type="EMBL" id="KZM22460.1"/>
    </source>
</evidence>
<dbReference type="Pfam" id="PF22917">
    <property type="entry name" value="PRISE"/>
    <property type="match status" value="1"/>
</dbReference>
<dbReference type="InterPro" id="IPR055222">
    <property type="entry name" value="PRISE-like_Rossmann-fold"/>
</dbReference>
<dbReference type="SUPFAM" id="SSF51735">
    <property type="entry name" value="NAD(P)-binding Rossmann-fold domains"/>
    <property type="match status" value="1"/>
</dbReference>
<dbReference type="AlphaFoldDB" id="A0A163CH91"/>
<protein>
    <submittedName>
        <fullName evidence="2">Catalytic</fullName>
    </submittedName>
</protein>
<proteinExistence type="predicted"/>
<evidence type="ECO:0000313" key="3">
    <source>
        <dbReference type="Proteomes" id="UP000076837"/>
    </source>
</evidence>
<feature type="domain" description="PRISE-like Rossmann-fold" evidence="1">
    <location>
        <begin position="29"/>
        <end position="316"/>
    </location>
</feature>
<gene>
    <name evidence="2" type="ORF">ST47_g6353</name>
</gene>
<comment type="caution">
    <text evidence="2">The sequence shown here is derived from an EMBL/GenBank/DDBJ whole genome shotgun (WGS) entry which is preliminary data.</text>
</comment>